<evidence type="ECO:0000313" key="3">
    <source>
        <dbReference type="Proteomes" id="UP000469670"/>
    </source>
</evidence>
<gene>
    <name evidence="2" type="ORF">G3I50_16760</name>
</gene>
<accession>A0A7K3RXD7</accession>
<keyword evidence="1" id="KW-1133">Transmembrane helix</keyword>
<evidence type="ECO:0000256" key="1">
    <source>
        <dbReference type="SAM" id="Phobius"/>
    </source>
</evidence>
<feature type="non-terminal residue" evidence="2">
    <location>
        <position position="64"/>
    </location>
</feature>
<dbReference type="EMBL" id="JAAGMP010000755">
    <property type="protein sequence ID" value="NEC19894.1"/>
    <property type="molecule type" value="Genomic_DNA"/>
</dbReference>
<reference evidence="2 3" key="1">
    <citation type="submission" date="2020-01" db="EMBL/GenBank/DDBJ databases">
        <title>Insect and environment-associated Actinomycetes.</title>
        <authorList>
            <person name="Currrie C."/>
            <person name="Chevrette M."/>
            <person name="Carlson C."/>
            <person name="Stubbendieck R."/>
            <person name="Wendt-Pienkowski E."/>
        </authorList>
    </citation>
    <scope>NUCLEOTIDE SEQUENCE [LARGE SCALE GENOMIC DNA]</scope>
    <source>
        <strain evidence="2 3">SID7590</strain>
    </source>
</reference>
<protein>
    <submittedName>
        <fullName evidence="2">C-type cytochrome biogenesis protein CcsB</fullName>
    </submittedName>
</protein>
<comment type="caution">
    <text evidence="2">The sequence shown here is derived from an EMBL/GenBank/DDBJ whole genome shotgun (WGS) entry which is preliminary data.</text>
</comment>
<dbReference type="Proteomes" id="UP000469670">
    <property type="component" value="Unassembled WGS sequence"/>
</dbReference>
<feature type="transmembrane region" description="Helical" evidence="1">
    <location>
        <begin position="17"/>
        <end position="39"/>
    </location>
</feature>
<keyword evidence="1" id="KW-0472">Membrane</keyword>
<organism evidence="2 3">
    <name type="scientific">Streptomyces parvus</name>
    <dbReference type="NCBI Taxonomy" id="66428"/>
    <lineage>
        <taxon>Bacteria</taxon>
        <taxon>Bacillati</taxon>
        <taxon>Actinomycetota</taxon>
        <taxon>Actinomycetes</taxon>
        <taxon>Kitasatosporales</taxon>
        <taxon>Streptomycetaceae</taxon>
        <taxon>Streptomyces</taxon>
    </lineage>
</organism>
<evidence type="ECO:0000313" key="2">
    <source>
        <dbReference type="EMBL" id="NEC19894.1"/>
    </source>
</evidence>
<sequence>MNLAAATNESLAEASNVLIYSSMAVYTLAFFAHIAEWVFGSRSKVGRTAAALSASSAKASAAPA</sequence>
<proteinExistence type="predicted"/>
<keyword evidence="1" id="KW-0812">Transmembrane</keyword>
<name>A0A7K3RXD7_9ACTN</name>
<dbReference type="AlphaFoldDB" id="A0A7K3RXD7"/>